<evidence type="ECO:0000313" key="1">
    <source>
        <dbReference type="EMBL" id="KAG2426941.1"/>
    </source>
</evidence>
<dbReference type="OrthoDB" id="555222at2759"/>
<dbReference type="Proteomes" id="UP000650467">
    <property type="component" value="Unassembled WGS sequence"/>
</dbReference>
<accession>A0A835VVR4</accession>
<reference evidence="1" key="1">
    <citation type="journal article" date="2020" name="bioRxiv">
        <title>Comparative genomics of Chlamydomonas.</title>
        <authorList>
            <person name="Craig R.J."/>
            <person name="Hasan A.R."/>
            <person name="Ness R.W."/>
            <person name="Keightley P.D."/>
        </authorList>
    </citation>
    <scope>NUCLEOTIDE SEQUENCE</scope>
    <source>
        <strain evidence="1">SAG 7.73</strain>
    </source>
</reference>
<keyword evidence="2" id="KW-1185">Reference proteome</keyword>
<comment type="caution">
    <text evidence="1">The sequence shown here is derived from an EMBL/GenBank/DDBJ whole genome shotgun (WGS) entry which is preliminary data.</text>
</comment>
<name>A0A835VVR4_CHLIN</name>
<dbReference type="AlphaFoldDB" id="A0A835VVR4"/>
<gene>
    <name evidence="1" type="ORF">HXX76_012726</name>
</gene>
<dbReference type="EMBL" id="JAEHOC010000044">
    <property type="protein sequence ID" value="KAG2426941.1"/>
    <property type="molecule type" value="Genomic_DNA"/>
</dbReference>
<proteinExistence type="predicted"/>
<organism evidence="1 2">
    <name type="scientific">Chlamydomonas incerta</name>
    <dbReference type="NCBI Taxonomy" id="51695"/>
    <lineage>
        <taxon>Eukaryota</taxon>
        <taxon>Viridiplantae</taxon>
        <taxon>Chlorophyta</taxon>
        <taxon>core chlorophytes</taxon>
        <taxon>Chlorophyceae</taxon>
        <taxon>CS clade</taxon>
        <taxon>Chlamydomonadales</taxon>
        <taxon>Chlamydomonadaceae</taxon>
        <taxon>Chlamydomonas</taxon>
    </lineage>
</organism>
<sequence length="305" mass="32848">MQGLVLEVAMRSIYAGLGVRGASIVLQSLDDVLQFLLPGPVLYKAATDEEFFRAMRAEILGSLLDKDTGFLNAVIVLLKGEGMHQEAEEVQAILSSGMGIEAASDGLHAVRRCLQAVESHAKDKGLGDDIKAMYDYCRAGSPQERATRLEETLFVRCVAATLRGSYTGVLEVDAGAGIGCEVDEGTCTLRLRAGETKYSAAEMDAADVQLQALFLVMAFTLDKVLAAVAAAPAASKARAELVQLPRHFVMDGYCVYAGKATEQQLQRRKAANDRCTVAEHSAINKKGLEHALLQVHFANARFVKL</sequence>
<evidence type="ECO:0000313" key="2">
    <source>
        <dbReference type="Proteomes" id="UP000650467"/>
    </source>
</evidence>
<protein>
    <submittedName>
        <fullName evidence="1">Uncharacterized protein</fullName>
    </submittedName>
</protein>